<sequence>MFARLFNYLLDVRDRQRINIALSKGAAMMQARDIDFKKPSTWEFSGFSQNGEDGILDVLRKKLLSSNRYFIEIGAADGIENNTGWLLVAEKYNGMLIEGSAKLVERARRTIVGYSIGAECHNMFVTKESVLELKSMAFHLDPDVFSLDIDGNDYHIAKAILDGGFRPKIFVVEYNSVYGLERSLTIEYQPTFVFTKAHPTHLYYGVSISGWRKFFANYGYRFVTVDRNGVNGFFVDPKFFDKSFLDEVQGLMFAENQSQFIKFRKSSEDQFELIADQKFITI</sequence>
<proteinExistence type="predicted"/>
<dbReference type="AlphaFoldDB" id="A0A809SCI9"/>
<evidence type="ECO:0000313" key="2">
    <source>
        <dbReference type="Proteomes" id="UP000463939"/>
    </source>
</evidence>
<name>A0A809SCI9_9PROT</name>
<keyword evidence="2" id="KW-1185">Reference proteome</keyword>
<dbReference type="Proteomes" id="UP000463939">
    <property type="component" value="Chromosome"/>
</dbReference>
<dbReference type="EMBL" id="AP021881">
    <property type="protein sequence ID" value="BBO99916.1"/>
    <property type="molecule type" value="Genomic_DNA"/>
</dbReference>
<dbReference type="KEGG" id="sniv:SFSGTM_06250"/>
<gene>
    <name evidence="1" type="ORF">SFSGTM_06250</name>
</gene>
<dbReference type="RefSeq" id="WP_162083906.1">
    <property type="nucleotide sequence ID" value="NZ_AP021881.1"/>
</dbReference>
<accession>A0A809SCI9</accession>
<organism evidence="1 2">
    <name type="scientific">Sulfuriferula nivalis</name>
    <dbReference type="NCBI Taxonomy" id="2675298"/>
    <lineage>
        <taxon>Bacteria</taxon>
        <taxon>Pseudomonadati</taxon>
        <taxon>Pseudomonadota</taxon>
        <taxon>Betaproteobacteria</taxon>
        <taxon>Nitrosomonadales</taxon>
        <taxon>Sulfuricellaceae</taxon>
        <taxon>Sulfuriferula</taxon>
    </lineage>
</organism>
<protein>
    <recommendedName>
        <fullName evidence="3">Methyltransferase FkbM domain-containing protein</fullName>
    </recommendedName>
</protein>
<reference evidence="2" key="1">
    <citation type="submission" date="2019-11" db="EMBL/GenBank/DDBJ databases">
        <title>Isolation and characterization of a novel species in the genus Sulfuriferula.</title>
        <authorList>
            <person name="Mochizuki J."/>
            <person name="Kojima H."/>
            <person name="Fukui M."/>
        </authorList>
    </citation>
    <scope>NUCLEOTIDE SEQUENCE [LARGE SCALE GENOMIC DNA]</scope>
    <source>
        <strain evidence="2">SGTM</strain>
    </source>
</reference>
<evidence type="ECO:0008006" key="3">
    <source>
        <dbReference type="Google" id="ProtNLM"/>
    </source>
</evidence>
<evidence type="ECO:0000313" key="1">
    <source>
        <dbReference type="EMBL" id="BBO99916.1"/>
    </source>
</evidence>